<dbReference type="Proteomes" id="UP001175227">
    <property type="component" value="Unassembled WGS sequence"/>
</dbReference>
<feature type="region of interest" description="Disordered" evidence="1">
    <location>
        <begin position="1"/>
        <end position="30"/>
    </location>
</feature>
<accession>A0AA39T949</accession>
<proteinExistence type="predicted"/>
<evidence type="ECO:0000313" key="4">
    <source>
        <dbReference type="Proteomes" id="UP001175227"/>
    </source>
</evidence>
<protein>
    <recommendedName>
        <fullName evidence="2">GmrSD restriction endonucleases N-terminal domain-containing protein</fullName>
    </recommendedName>
</protein>
<feature type="compositionally biased region" description="Basic and acidic residues" evidence="1">
    <location>
        <begin position="411"/>
        <end position="428"/>
    </location>
</feature>
<feature type="region of interest" description="Disordered" evidence="1">
    <location>
        <begin position="388"/>
        <end position="444"/>
    </location>
</feature>
<evidence type="ECO:0000313" key="3">
    <source>
        <dbReference type="EMBL" id="KAK0472976.1"/>
    </source>
</evidence>
<reference evidence="3" key="1">
    <citation type="submission" date="2023-06" db="EMBL/GenBank/DDBJ databases">
        <authorList>
            <consortium name="Lawrence Berkeley National Laboratory"/>
            <person name="Ahrendt S."/>
            <person name="Sahu N."/>
            <person name="Indic B."/>
            <person name="Wong-Bajracharya J."/>
            <person name="Merenyi Z."/>
            <person name="Ke H.-M."/>
            <person name="Monk M."/>
            <person name="Kocsube S."/>
            <person name="Drula E."/>
            <person name="Lipzen A."/>
            <person name="Balint B."/>
            <person name="Henrissat B."/>
            <person name="Andreopoulos B."/>
            <person name="Martin F.M."/>
            <person name="Harder C.B."/>
            <person name="Rigling D."/>
            <person name="Ford K.L."/>
            <person name="Foster G.D."/>
            <person name="Pangilinan J."/>
            <person name="Papanicolaou A."/>
            <person name="Barry K."/>
            <person name="LaButti K."/>
            <person name="Viragh M."/>
            <person name="Koriabine M."/>
            <person name="Yan M."/>
            <person name="Riley R."/>
            <person name="Champramary S."/>
            <person name="Plett K.L."/>
            <person name="Tsai I.J."/>
            <person name="Slot J."/>
            <person name="Sipos G."/>
            <person name="Plett J."/>
            <person name="Nagy L.G."/>
            <person name="Grigoriev I.V."/>
        </authorList>
    </citation>
    <scope>NUCLEOTIDE SEQUENCE</scope>
    <source>
        <strain evidence="3">ICMP 16352</strain>
    </source>
</reference>
<sequence>MYDGGDDDGDRSEDYGATPSASKTARRDPDEYRLSNALKVPRATTYTAQALYEQILTNDINLDPEYQRDVVWTQQKQTGLIDSVLRNFYIPPIIFAVNTFDDGTETKTCIDGKQRLTSIHRHALTLDFLLLSDEFSQLPNRFMDGLIPHQDHETGDKYWYKDNLGAPSKRKKNLLPEYLRRMFSNKQIVCVEYQDLADEGERDIFQRVQLGMALTPAEKLQVINTPRAQLIRELMHEYPLENLPFDRARATDFRCYAMVAHVIMNYPNVKNIAVGATLSKWLDVPADVSDSFRTKMVEALERAQEINVPEKIGKGKVSPVEVIFIVVLANVIKDQNNLAALVKEIRADVRETFRDVRTNVSVGKHMLEFVKRAGKGRSASRYLLEDNDDDDEVDVERKPLPRKGRRSKAVKQAEDHEHAKGKFRELRGESSPNPQNLPSPNTIM</sequence>
<feature type="domain" description="GmrSD restriction endonucleases N-terminal" evidence="2">
    <location>
        <begin position="54"/>
        <end position="220"/>
    </location>
</feature>
<organism evidence="3 4">
    <name type="scientific">Armillaria novae-zelandiae</name>
    <dbReference type="NCBI Taxonomy" id="153914"/>
    <lineage>
        <taxon>Eukaryota</taxon>
        <taxon>Fungi</taxon>
        <taxon>Dikarya</taxon>
        <taxon>Basidiomycota</taxon>
        <taxon>Agaricomycotina</taxon>
        <taxon>Agaricomycetes</taxon>
        <taxon>Agaricomycetidae</taxon>
        <taxon>Agaricales</taxon>
        <taxon>Marasmiineae</taxon>
        <taxon>Physalacriaceae</taxon>
        <taxon>Armillaria</taxon>
    </lineage>
</organism>
<comment type="caution">
    <text evidence="3">The sequence shown here is derived from an EMBL/GenBank/DDBJ whole genome shotgun (WGS) entry which is preliminary data.</text>
</comment>
<dbReference type="AlphaFoldDB" id="A0AA39T949"/>
<evidence type="ECO:0000256" key="1">
    <source>
        <dbReference type="SAM" id="MobiDB-lite"/>
    </source>
</evidence>
<dbReference type="InterPro" id="IPR004919">
    <property type="entry name" value="GmrSD_N"/>
</dbReference>
<dbReference type="Pfam" id="PF03235">
    <property type="entry name" value="GmrSD_N"/>
    <property type="match status" value="1"/>
</dbReference>
<feature type="compositionally biased region" description="Low complexity" evidence="1">
    <location>
        <begin position="430"/>
        <end position="444"/>
    </location>
</feature>
<keyword evidence="4" id="KW-1185">Reference proteome</keyword>
<gene>
    <name evidence="3" type="ORF">IW261DRAFT_1423952</name>
</gene>
<dbReference type="PANTHER" id="PTHR39639">
    <property type="entry name" value="CHROMOSOME 16, WHOLE GENOME SHOTGUN SEQUENCE"/>
    <property type="match status" value="1"/>
</dbReference>
<feature type="compositionally biased region" description="Basic residues" evidence="1">
    <location>
        <begin position="400"/>
        <end position="409"/>
    </location>
</feature>
<feature type="compositionally biased region" description="Acidic residues" evidence="1">
    <location>
        <begin position="1"/>
        <end position="11"/>
    </location>
</feature>
<evidence type="ECO:0000259" key="2">
    <source>
        <dbReference type="Pfam" id="PF03235"/>
    </source>
</evidence>
<name>A0AA39T949_9AGAR</name>
<dbReference type="PANTHER" id="PTHR39639:SF1">
    <property type="entry name" value="DUF262 DOMAIN-CONTAINING PROTEIN"/>
    <property type="match status" value="1"/>
</dbReference>
<dbReference type="EMBL" id="JAUEPR010000036">
    <property type="protein sequence ID" value="KAK0472976.1"/>
    <property type="molecule type" value="Genomic_DNA"/>
</dbReference>